<proteinExistence type="predicted"/>
<evidence type="ECO:0000313" key="2">
    <source>
        <dbReference type="Proteomes" id="UP001148629"/>
    </source>
</evidence>
<name>A0ACC1SEX1_9HYPO</name>
<dbReference type="EMBL" id="JANRMS010000533">
    <property type="protein sequence ID" value="KAJ3538234.1"/>
    <property type="molecule type" value="Genomic_DNA"/>
</dbReference>
<comment type="caution">
    <text evidence="1">The sequence shown here is derived from an EMBL/GenBank/DDBJ whole genome shotgun (WGS) entry which is preliminary data.</text>
</comment>
<keyword evidence="2" id="KW-1185">Reference proteome</keyword>
<protein>
    <submittedName>
        <fullName evidence="1">Uncharacterized protein</fullName>
    </submittedName>
</protein>
<dbReference type="Proteomes" id="UP001148629">
    <property type="component" value="Unassembled WGS sequence"/>
</dbReference>
<accession>A0ACC1SEX1</accession>
<sequence>MAAPASKTIEDLNGKWVLNKSLSDSTDAVLALQGMGYLTRSAIQLASITNNLKQYTGSSEVSHLAGTEVTYLENVQTASGLKGFEDRHCLDNQPREATNWLFGTVTSRVRWATLEDISDKFLIEGWLDEVEGKTLILTVSENKKKGWALTQANGFQIINGERHYCARGVVEKGGKRAEVLLVFDYVP</sequence>
<reference evidence="1" key="1">
    <citation type="submission" date="2022-08" db="EMBL/GenBank/DDBJ databases">
        <title>Genome Sequence of Fusarium decemcellulare.</title>
        <authorList>
            <person name="Buettner E."/>
        </authorList>
    </citation>
    <scope>NUCLEOTIDE SEQUENCE</scope>
    <source>
        <strain evidence="1">Babe19</strain>
    </source>
</reference>
<evidence type="ECO:0000313" key="1">
    <source>
        <dbReference type="EMBL" id="KAJ3538234.1"/>
    </source>
</evidence>
<gene>
    <name evidence="1" type="ORF">NM208_g5999</name>
</gene>
<organism evidence="1 2">
    <name type="scientific">Fusarium decemcellulare</name>
    <dbReference type="NCBI Taxonomy" id="57161"/>
    <lineage>
        <taxon>Eukaryota</taxon>
        <taxon>Fungi</taxon>
        <taxon>Dikarya</taxon>
        <taxon>Ascomycota</taxon>
        <taxon>Pezizomycotina</taxon>
        <taxon>Sordariomycetes</taxon>
        <taxon>Hypocreomycetidae</taxon>
        <taxon>Hypocreales</taxon>
        <taxon>Nectriaceae</taxon>
        <taxon>Fusarium</taxon>
        <taxon>Fusarium decemcellulare species complex</taxon>
    </lineage>
</organism>